<proteinExistence type="predicted"/>
<organism evidence="1 2">
    <name type="scientific">Candidatus Nitrososphaera evergladensis SR1</name>
    <dbReference type="NCBI Taxonomy" id="1459636"/>
    <lineage>
        <taxon>Archaea</taxon>
        <taxon>Nitrososphaerota</taxon>
        <taxon>Nitrososphaeria</taxon>
        <taxon>Nitrososphaerales</taxon>
        <taxon>Nitrososphaeraceae</taxon>
        <taxon>Nitrososphaera</taxon>
    </lineage>
</organism>
<dbReference type="AlphaFoldDB" id="A0A075MMH0"/>
<evidence type="ECO:0008006" key="3">
    <source>
        <dbReference type="Google" id="ProtNLM"/>
    </source>
</evidence>
<dbReference type="HOGENOM" id="CLU_2379252_0_0_2"/>
<dbReference type="EMBL" id="CP007174">
    <property type="protein sequence ID" value="AIF82666.1"/>
    <property type="molecule type" value="Genomic_DNA"/>
</dbReference>
<keyword evidence="2" id="KW-1185">Reference proteome</keyword>
<sequence length="94" mass="11233">MGWKTGKRHQIEIWFVKYDDKYYVMSEHGERSHWVQNIAHDPNVSFRVSDKRFEGTARIVKQRDEPRLAKEVAKLMNAKYRWDDGLIVELKPAT</sequence>
<dbReference type="Gene3D" id="2.30.110.10">
    <property type="entry name" value="Electron Transport, Fmn-binding Protein, Chain A"/>
    <property type="match status" value="1"/>
</dbReference>
<dbReference type="Pfam" id="PF04075">
    <property type="entry name" value="F420H2_quin_red"/>
    <property type="match status" value="1"/>
</dbReference>
<dbReference type="GO" id="GO:0016491">
    <property type="term" value="F:oxidoreductase activity"/>
    <property type="evidence" value="ECO:0007669"/>
    <property type="project" value="InterPro"/>
</dbReference>
<dbReference type="Proteomes" id="UP000028194">
    <property type="component" value="Chromosome"/>
</dbReference>
<protein>
    <recommendedName>
        <fullName evidence="3">Deazaflavin-dependent oxidoreductase, nitroreductase family</fullName>
    </recommendedName>
</protein>
<dbReference type="KEGG" id="nev:NTE_00585"/>
<evidence type="ECO:0000313" key="1">
    <source>
        <dbReference type="EMBL" id="AIF82666.1"/>
    </source>
</evidence>
<dbReference type="InterPro" id="IPR012349">
    <property type="entry name" value="Split_barrel_FMN-bd"/>
</dbReference>
<accession>A0A075MMH0</accession>
<dbReference type="eggNOG" id="arCOG07802">
    <property type="taxonomic scope" value="Archaea"/>
</dbReference>
<reference evidence="1 2" key="1">
    <citation type="journal article" date="2014" name="PLoS ONE">
        <title>Genome Sequence of Candidatus Nitrososphaera evergladensis from Group I.1b Enriched from Everglades Soil Reveals Novel Genomic Features of the Ammonia-Oxidizing Archaea.</title>
        <authorList>
            <person name="Zhalnina K.V."/>
            <person name="Dias R."/>
            <person name="Leonard M.T."/>
            <person name="Dorr de Quadros P."/>
            <person name="Camargo F.A."/>
            <person name="Drew J.C."/>
            <person name="Farmerie W.G."/>
            <person name="Daroub S.H."/>
            <person name="Triplett E.W."/>
        </authorList>
    </citation>
    <scope>NUCLEOTIDE SEQUENCE [LARGE SCALE GENOMIC DNA]</scope>
    <source>
        <strain evidence="1 2">SR1</strain>
    </source>
</reference>
<evidence type="ECO:0000313" key="2">
    <source>
        <dbReference type="Proteomes" id="UP000028194"/>
    </source>
</evidence>
<dbReference type="SUPFAM" id="SSF50475">
    <property type="entry name" value="FMN-binding split barrel"/>
    <property type="match status" value="1"/>
</dbReference>
<dbReference type="InterPro" id="IPR004378">
    <property type="entry name" value="F420H2_quin_Rdtase"/>
</dbReference>
<gene>
    <name evidence="1" type="ORF">NTE_00585</name>
</gene>
<name>A0A075MMH0_9ARCH</name>